<organism evidence="2 3">
    <name type="scientific">Aspergillus avenaceus</name>
    <dbReference type="NCBI Taxonomy" id="36643"/>
    <lineage>
        <taxon>Eukaryota</taxon>
        <taxon>Fungi</taxon>
        <taxon>Dikarya</taxon>
        <taxon>Ascomycota</taxon>
        <taxon>Pezizomycotina</taxon>
        <taxon>Eurotiomycetes</taxon>
        <taxon>Eurotiomycetidae</taxon>
        <taxon>Eurotiales</taxon>
        <taxon>Aspergillaceae</taxon>
        <taxon>Aspergillus</taxon>
        <taxon>Aspergillus subgen. Circumdati</taxon>
    </lineage>
</organism>
<evidence type="ECO:0000256" key="1">
    <source>
        <dbReference type="SAM" id="Phobius"/>
    </source>
</evidence>
<feature type="transmembrane region" description="Helical" evidence="1">
    <location>
        <begin position="49"/>
        <end position="66"/>
    </location>
</feature>
<proteinExistence type="predicted"/>
<name>A0A5N6TJD9_ASPAV</name>
<keyword evidence="1" id="KW-0812">Transmembrane</keyword>
<sequence>MAFLWLPHSLLSLFFFFLSFPLSYRFTLWLPDPTRFSILLSRPVDSDTHTFLVYTGVMPLFVFVLPNSFKHMLLKFHGGDHCSFLFKQRHQEIANFKFKVSMRFIILIHSVSYLVNSSQHCGFFDTQLLQDDLKARRTIHSFAEL</sequence>
<dbReference type="AlphaFoldDB" id="A0A5N6TJD9"/>
<accession>A0A5N6TJD9</accession>
<protein>
    <submittedName>
        <fullName evidence="2">Uncharacterized protein</fullName>
    </submittedName>
</protein>
<keyword evidence="3" id="KW-1185">Reference proteome</keyword>
<dbReference type="Proteomes" id="UP000325780">
    <property type="component" value="Unassembled WGS sequence"/>
</dbReference>
<gene>
    <name evidence="2" type="ORF">BDV25DRAFT_54590</name>
</gene>
<keyword evidence="1" id="KW-0472">Membrane</keyword>
<evidence type="ECO:0000313" key="2">
    <source>
        <dbReference type="EMBL" id="KAE8146209.1"/>
    </source>
</evidence>
<reference evidence="2 3" key="1">
    <citation type="submission" date="2019-04" db="EMBL/GenBank/DDBJ databases">
        <title>Friends and foes A comparative genomics study of 23 Aspergillus species from section Flavi.</title>
        <authorList>
            <consortium name="DOE Joint Genome Institute"/>
            <person name="Kjaerbolling I."/>
            <person name="Vesth T."/>
            <person name="Frisvad J.C."/>
            <person name="Nybo J.L."/>
            <person name="Theobald S."/>
            <person name="Kildgaard S."/>
            <person name="Isbrandt T."/>
            <person name="Kuo A."/>
            <person name="Sato A."/>
            <person name="Lyhne E.K."/>
            <person name="Kogle M.E."/>
            <person name="Wiebenga A."/>
            <person name="Kun R.S."/>
            <person name="Lubbers R.J."/>
            <person name="Makela M.R."/>
            <person name="Barry K."/>
            <person name="Chovatia M."/>
            <person name="Clum A."/>
            <person name="Daum C."/>
            <person name="Haridas S."/>
            <person name="He G."/>
            <person name="LaButti K."/>
            <person name="Lipzen A."/>
            <person name="Mondo S."/>
            <person name="Riley R."/>
            <person name="Salamov A."/>
            <person name="Simmons B.A."/>
            <person name="Magnuson J.K."/>
            <person name="Henrissat B."/>
            <person name="Mortensen U.H."/>
            <person name="Larsen T.O."/>
            <person name="Devries R.P."/>
            <person name="Grigoriev I.V."/>
            <person name="Machida M."/>
            <person name="Baker S.E."/>
            <person name="Andersen M.R."/>
        </authorList>
    </citation>
    <scope>NUCLEOTIDE SEQUENCE [LARGE SCALE GENOMIC DNA]</scope>
    <source>
        <strain evidence="2 3">IBT 18842</strain>
    </source>
</reference>
<dbReference type="EMBL" id="ML742279">
    <property type="protein sequence ID" value="KAE8146209.1"/>
    <property type="molecule type" value="Genomic_DNA"/>
</dbReference>
<evidence type="ECO:0000313" key="3">
    <source>
        <dbReference type="Proteomes" id="UP000325780"/>
    </source>
</evidence>
<keyword evidence="1" id="KW-1133">Transmembrane helix</keyword>